<keyword evidence="7" id="KW-0547">Nucleotide-binding</keyword>
<comment type="similarity">
    <text evidence="2 9">Belongs to the tRNA nucleotidyltransferase/poly(A) polymerase family.</text>
</comment>
<dbReference type="Gene3D" id="1.10.246.80">
    <property type="match status" value="1"/>
</dbReference>
<evidence type="ECO:0000313" key="13">
    <source>
        <dbReference type="WBParaSite" id="scf7180000424385.g12930"/>
    </source>
</evidence>
<keyword evidence="8" id="KW-0460">Magnesium</keyword>
<keyword evidence="4" id="KW-0819">tRNA processing</keyword>
<dbReference type="PANTHER" id="PTHR46173">
    <property type="entry name" value="CCA TRNA NUCLEOTIDYLTRANSFERASE 1, MITOCHONDRIAL"/>
    <property type="match status" value="1"/>
</dbReference>
<evidence type="ECO:0000256" key="8">
    <source>
        <dbReference type="ARBA" id="ARBA00022842"/>
    </source>
</evidence>
<dbReference type="SUPFAM" id="SSF81301">
    <property type="entry name" value="Nucleotidyltransferase"/>
    <property type="match status" value="1"/>
</dbReference>
<dbReference type="GO" id="GO:0001680">
    <property type="term" value="P:tRNA 3'-terminal CCA addition"/>
    <property type="evidence" value="ECO:0007669"/>
    <property type="project" value="TreeGrafter"/>
</dbReference>
<evidence type="ECO:0000259" key="10">
    <source>
        <dbReference type="Pfam" id="PF01743"/>
    </source>
</evidence>
<dbReference type="GO" id="GO:0005739">
    <property type="term" value="C:mitochondrion"/>
    <property type="evidence" value="ECO:0007669"/>
    <property type="project" value="TreeGrafter"/>
</dbReference>
<evidence type="ECO:0000256" key="3">
    <source>
        <dbReference type="ARBA" id="ARBA00022679"/>
    </source>
</evidence>
<evidence type="ECO:0000256" key="4">
    <source>
        <dbReference type="ARBA" id="ARBA00022694"/>
    </source>
</evidence>
<feature type="domain" description="Poly A polymerase head" evidence="10">
    <location>
        <begin position="170"/>
        <end position="293"/>
    </location>
</feature>
<accession>A0A915P7Y2</accession>
<dbReference type="GO" id="GO:0000166">
    <property type="term" value="F:nucleotide binding"/>
    <property type="evidence" value="ECO:0007669"/>
    <property type="project" value="UniProtKB-KW"/>
</dbReference>
<evidence type="ECO:0000259" key="11">
    <source>
        <dbReference type="Pfam" id="PF12627"/>
    </source>
</evidence>
<dbReference type="InterPro" id="IPR050264">
    <property type="entry name" value="Bact_CCA-adding_enz_type3_sf"/>
</dbReference>
<dbReference type="InterPro" id="IPR002646">
    <property type="entry name" value="PolA_pol_head_dom"/>
</dbReference>
<feature type="domain" description="tRNA nucleotidyltransferase/poly(A) polymerase RNA and SrmB- binding" evidence="11">
    <location>
        <begin position="328"/>
        <end position="370"/>
    </location>
</feature>
<evidence type="ECO:0000256" key="7">
    <source>
        <dbReference type="ARBA" id="ARBA00022741"/>
    </source>
</evidence>
<dbReference type="SUPFAM" id="SSF81891">
    <property type="entry name" value="Poly A polymerase C-terminal region-like"/>
    <property type="match status" value="1"/>
</dbReference>
<organism evidence="12 13">
    <name type="scientific">Meloidogyne floridensis</name>
    <dbReference type="NCBI Taxonomy" id="298350"/>
    <lineage>
        <taxon>Eukaryota</taxon>
        <taxon>Metazoa</taxon>
        <taxon>Ecdysozoa</taxon>
        <taxon>Nematoda</taxon>
        <taxon>Chromadorea</taxon>
        <taxon>Rhabditida</taxon>
        <taxon>Tylenchina</taxon>
        <taxon>Tylenchomorpha</taxon>
        <taxon>Tylenchoidea</taxon>
        <taxon>Meloidogynidae</taxon>
        <taxon>Meloidogyninae</taxon>
        <taxon>Meloidogyne</taxon>
    </lineage>
</organism>
<comment type="cofactor">
    <cofactor evidence="1">
        <name>Mg(2+)</name>
        <dbReference type="ChEBI" id="CHEBI:18420"/>
    </cofactor>
</comment>
<sequence>MISENLALVKTRFEYFANNLGSVTTQVNLLSLNKQCNLAYERLRLLCLLLVEGQPAKLEELDNIEYPARHPNLQNIPLKNHIGVIRGLVSSKFPKLVAMLDIGNGALAGSGIEDDDRRIFMRIIRHFTKIATVLAKHPLKMQLASPEFHALFTPELKKLSSVFASNGFELRMAGGAVRDLLMGVRPSDVDFATDATPLQMKEIFTQEQIRMLNKNGEEHGTITCRIDDKENFEITTLRIDVVCDGRRAAVKFTKDWEEDAFRRDLTINSLFLDLDGFVHDYTGGIEDIKNRRISFVGDPVIRLQEDFLRILRYFRFFGRFAPVGATHEPKNIEAIIECKDGLKNISGERLWMEFNKILIGRMASSVIKEMLLTCKLGPFLCLPENGGFDEFERVAKVNSPKGEDGPLAAAPSTLLSALFNKMEDVERFQSRCKCSNAEKWLCELIVQKREEAMKHKNDINYFKYAILDEIFERGVHQNYLELIKYIGIVDSEIFKEINEWNLDKFPISGIDLMSLNIPKGPKMKKVLKYLFNVWIKNNLKLNREELLEHIKDNEVDNILAEIEEPTNKKKRRMPGPFSLEKR</sequence>
<proteinExistence type="inferred from homology"/>
<dbReference type="WBParaSite" id="scf7180000424385.g12930">
    <property type="protein sequence ID" value="scf7180000424385.g12930"/>
    <property type="gene ID" value="scf7180000424385.g12930"/>
</dbReference>
<reference evidence="13" key="1">
    <citation type="submission" date="2022-11" db="UniProtKB">
        <authorList>
            <consortium name="WormBaseParasite"/>
        </authorList>
    </citation>
    <scope>IDENTIFICATION</scope>
</reference>
<dbReference type="Proteomes" id="UP000887560">
    <property type="component" value="Unplaced"/>
</dbReference>
<keyword evidence="6" id="KW-0479">Metal-binding</keyword>
<keyword evidence="9" id="KW-0694">RNA-binding</keyword>
<keyword evidence="5" id="KW-0548">Nucleotidyltransferase</keyword>
<name>A0A915P7Y2_9BILA</name>
<dbReference type="GO" id="GO:0046872">
    <property type="term" value="F:metal ion binding"/>
    <property type="evidence" value="ECO:0007669"/>
    <property type="project" value="UniProtKB-KW"/>
</dbReference>
<evidence type="ECO:0000256" key="1">
    <source>
        <dbReference type="ARBA" id="ARBA00001946"/>
    </source>
</evidence>
<keyword evidence="12" id="KW-1185">Reference proteome</keyword>
<dbReference type="InterPro" id="IPR032828">
    <property type="entry name" value="PolyA_RNA-bd"/>
</dbReference>
<dbReference type="AlphaFoldDB" id="A0A915P7Y2"/>
<dbReference type="Gene3D" id="1.10.3090.10">
    <property type="entry name" value="cca-adding enzyme, domain 2"/>
    <property type="match status" value="1"/>
</dbReference>
<evidence type="ECO:0000256" key="2">
    <source>
        <dbReference type="ARBA" id="ARBA00007265"/>
    </source>
</evidence>
<dbReference type="InterPro" id="IPR043519">
    <property type="entry name" value="NT_sf"/>
</dbReference>
<protein>
    <submittedName>
        <fullName evidence="13">Uncharacterized protein</fullName>
    </submittedName>
</protein>
<evidence type="ECO:0000256" key="6">
    <source>
        <dbReference type="ARBA" id="ARBA00022723"/>
    </source>
</evidence>
<dbReference type="Pfam" id="PF01743">
    <property type="entry name" value="PolyA_pol"/>
    <property type="match status" value="1"/>
</dbReference>
<dbReference type="Gene3D" id="3.30.460.10">
    <property type="entry name" value="Beta Polymerase, domain 2"/>
    <property type="match status" value="1"/>
</dbReference>
<dbReference type="Pfam" id="PF12627">
    <property type="entry name" value="PolyA_pol_RNAbd"/>
    <property type="match status" value="1"/>
</dbReference>
<evidence type="ECO:0000256" key="5">
    <source>
        <dbReference type="ARBA" id="ARBA00022695"/>
    </source>
</evidence>
<dbReference type="GO" id="GO:0000049">
    <property type="term" value="F:tRNA binding"/>
    <property type="evidence" value="ECO:0007669"/>
    <property type="project" value="TreeGrafter"/>
</dbReference>
<evidence type="ECO:0000313" key="12">
    <source>
        <dbReference type="Proteomes" id="UP000887560"/>
    </source>
</evidence>
<evidence type="ECO:0000256" key="9">
    <source>
        <dbReference type="RuleBase" id="RU003953"/>
    </source>
</evidence>
<dbReference type="PANTHER" id="PTHR46173:SF1">
    <property type="entry name" value="CCA TRNA NUCLEOTIDYLTRANSFERASE 1, MITOCHONDRIAL"/>
    <property type="match status" value="1"/>
</dbReference>
<dbReference type="GO" id="GO:0016779">
    <property type="term" value="F:nucleotidyltransferase activity"/>
    <property type="evidence" value="ECO:0007669"/>
    <property type="project" value="UniProtKB-KW"/>
</dbReference>
<dbReference type="GO" id="GO:1990180">
    <property type="term" value="P:mitochondrial tRNA 3'-end processing"/>
    <property type="evidence" value="ECO:0007669"/>
    <property type="project" value="TreeGrafter"/>
</dbReference>
<keyword evidence="3 9" id="KW-0808">Transferase</keyword>
<dbReference type="CDD" id="cd05398">
    <property type="entry name" value="NT_ClassII-CCAase"/>
    <property type="match status" value="1"/>
</dbReference>